<evidence type="ECO:0000256" key="1">
    <source>
        <dbReference type="ARBA" id="ARBA00007936"/>
    </source>
</evidence>
<sequence>MTKEKSAIFFNNAARATSFCFDVTRNKTNSTIFKHVMGDNGFHTFSSHKYYRETPHDMFIALQKDGIPRKGNKTCRLHKGSQFLII</sequence>
<dbReference type="Proteomes" id="UP001249851">
    <property type="component" value="Unassembled WGS sequence"/>
</dbReference>
<dbReference type="InterPro" id="IPR002209">
    <property type="entry name" value="Fibroblast_GF_fam"/>
</dbReference>
<dbReference type="InterPro" id="IPR008996">
    <property type="entry name" value="IL1/FGF"/>
</dbReference>
<accession>A0AAD9QP35</accession>
<proteinExistence type="inferred from homology"/>
<dbReference type="AlphaFoldDB" id="A0AAD9QP35"/>
<evidence type="ECO:0000313" key="3">
    <source>
        <dbReference type="Proteomes" id="UP001249851"/>
    </source>
</evidence>
<dbReference type="Gene3D" id="2.80.10.50">
    <property type="match status" value="1"/>
</dbReference>
<dbReference type="EMBL" id="JARQWQ010000021">
    <property type="protein sequence ID" value="KAK2564836.1"/>
    <property type="molecule type" value="Genomic_DNA"/>
</dbReference>
<dbReference type="InterPro" id="IPR056378">
    <property type="entry name" value="Let-756-like_FGF"/>
</dbReference>
<dbReference type="SUPFAM" id="SSF50353">
    <property type="entry name" value="Cytokine"/>
    <property type="match status" value="1"/>
</dbReference>
<comment type="similarity">
    <text evidence="1">Belongs to the heparin-binding growth factors family.</text>
</comment>
<protein>
    <submittedName>
        <fullName evidence="2">Uncharacterized protein</fullName>
    </submittedName>
</protein>
<comment type="caution">
    <text evidence="2">The sequence shown here is derived from an EMBL/GenBank/DDBJ whole genome shotgun (WGS) entry which is preliminary data.</text>
</comment>
<reference evidence="2" key="1">
    <citation type="journal article" date="2023" name="G3 (Bethesda)">
        <title>Whole genome assembly and annotation of the endangered Caribbean coral Acropora cervicornis.</title>
        <authorList>
            <person name="Selwyn J.D."/>
            <person name="Vollmer S.V."/>
        </authorList>
    </citation>
    <scope>NUCLEOTIDE SEQUENCE</scope>
    <source>
        <strain evidence="2">K2</strain>
    </source>
</reference>
<name>A0AAD9QP35_ACRCE</name>
<evidence type="ECO:0000313" key="2">
    <source>
        <dbReference type="EMBL" id="KAK2564836.1"/>
    </source>
</evidence>
<organism evidence="2 3">
    <name type="scientific">Acropora cervicornis</name>
    <name type="common">Staghorn coral</name>
    <dbReference type="NCBI Taxonomy" id="6130"/>
    <lineage>
        <taxon>Eukaryota</taxon>
        <taxon>Metazoa</taxon>
        <taxon>Cnidaria</taxon>
        <taxon>Anthozoa</taxon>
        <taxon>Hexacorallia</taxon>
        <taxon>Scleractinia</taxon>
        <taxon>Astrocoeniina</taxon>
        <taxon>Acroporidae</taxon>
        <taxon>Acropora</taxon>
    </lineage>
</organism>
<dbReference type="CDD" id="cd00058">
    <property type="entry name" value="beta-trefoil_FGF"/>
    <property type="match status" value="1"/>
</dbReference>
<reference evidence="2" key="2">
    <citation type="journal article" date="2023" name="Science">
        <title>Genomic signatures of disease resistance in endangered staghorn corals.</title>
        <authorList>
            <person name="Vollmer S.V."/>
            <person name="Selwyn J.D."/>
            <person name="Despard B.A."/>
            <person name="Roesel C.L."/>
        </authorList>
    </citation>
    <scope>NUCLEOTIDE SEQUENCE</scope>
    <source>
        <strain evidence="2">K2</strain>
    </source>
</reference>
<dbReference type="Pfam" id="PF00167">
    <property type="entry name" value="FGF"/>
    <property type="match status" value="1"/>
</dbReference>
<keyword evidence="3" id="KW-1185">Reference proteome</keyword>
<gene>
    <name evidence="2" type="ORF">P5673_011529</name>
</gene>
<dbReference type="GO" id="GO:0008083">
    <property type="term" value="F:growth factor activity"/>
    <property type="evidence" value="ECO:0007669"/>
    <property type="project" value="InterPro"/>
</dbReference>